<dbReference type="SMART" id="SM00490">
    <property type="entry name" value="HELICc"/>
    <property type="match status" value="1"/>
</dbReference>
<dbReference type="GO" id="GO:1990077">
    <property type="term" value="C:primosome complex"/>
    <property type="evidence" value="ECO:0007669"/>
    <property type="project" value="UniProtKB-KW"/>
</dbReference>
<dbReference type="SMART" id="SM00998">
    <property type="entry name" value="ADSL_C"/>
    <property type="match status" value="1"/>
</dbReference>
<dbReference type="EMBL" id="LAZR01000589">
    <property type="protein sequence ID" value="KKN63438.1"/>
    <property type="molecule type" value="Genomic_DNA"/>
</dbReference>
<dbReference type="AlphaFoldDB" id="A0A0F9VCA9"/>
<organism evidence="10">
    <name type="scientific">marine sediment metagenome</name>
    <dbReference type="NCBI Taxonomy" id="412755"/>
    <lineage>
        <taxon>unclassified sequences</taxon>
        <taxon>metagenomes</taxon>
        <taxon>ecological metagenomes</taxon>
    </lineage>
</organism>
<dbReference type="InterPro" id="IPR022761">
    <property type="entry name" value="Fumarate_lyase_N"/>
</dbReference>
<dbReference type="InterPro" id="IPR020557">
    <property type="entry name" value="Fumarate_lyase_CS"/>
</dbReference>
<keyword evidence="4" id="KW-0547">Nucleotide-binding</keyword>
<dbReference type="Pfam" id="PF18074">
    <property type="entry name" value="PriA_C"/>
    <property type="match status" value="1"/>
</dbReference>
<dbReference type="GO" id="GO:0006270">
    <property type="term" value="P:DNA replication initiation"/>
    <property type="evidence" value="ECO:0007669"/>
    <property type="project" value="TreeGrafter"/>
</dbReference>
<dbReference type="InterPro" id="IPR041236">
    <property type="entry name" value="PriA_C"/>
</dbReference>
<dbReference type="Gene3D" id="3.40.50.300">
    <property type="entry name" value="P-loop containing nucleotide triphosphate hydrolases"/>
    <property type="match status" value="1"/>
</dbReference>
<dbReference type="SUPFAM" id="SSF52540">
    <property type="entry name" value="P-loop containing nucleoside triphosphate hydrolases"/>
    <property type="match status" value="1"/>
</dbReference>
<feature type="domain" description="Adenylosuccinate lyase C-terminal" evidence="9">
    <location>
        <begin position="166"/>
        <end position="221"/>
    </location>
</feature>
<evidence type="ECO:0000256" key="5">
    <source>
        <dbReference type="ARBA" id="ARBA00022833"/>
    </source>
</evidence>
<dbReference type="PANTHER" id="PTHR30580">
    <property type="entry name" value="PRIMOSOMAL PROTEIN N"/>
    <property type="match status" value="1"/>
</dbReference>
<dbReference type="GO" id="GO:0046872">
    <property type="term" value="F:metal ion binding"/>
    <property type="evidence" value="ECO:0007669"/>
    <property type="project" value="UniProtKB-KW"/>
</dbReference>
<evidence type="ECO:0000256" key="2">
    <source>
        <dbReference type="ARBA" id="ARBA00022705"/>
    </source>
</evidence>
<sequence>FDGDHKKVKQLDVLVAKKMGFDVTMPITGQTYSRKIDAAVAQALAGIGASVHKIANDVRLLAGMKELEEPFEKSKVGSSAMAYKRNPMRCERATGLARFLMDIASSPLHTAAEQWFERTLDDSANKRLAMPEAFLAADSILRIMLNVTDALVVYEATIAAHVAEELPFMATENILMAAVAAGGDRQDMHERIRRHALAAGEQALLFLNRRGYAPLTLCRVCGHRFQCPDCSTWLVDHRLRGQLQCHHCGFAVPRPEACPECGTLDHLVACGPGVERIAEEMLTDFPEARTILLSSDLPGGARRLRRELDAIADGEADIVIGTQLVAKGHHFPMMTLVGAIDADLGLANGDPRAAERTFQLLHQVTGRAGRSGGRASRGLIQTFQPEHPVMQAIASGDASRFYEREITERERTGLPPFGRLASVIVSANSRKEAEDHARSLRRAATEDGDIEVLGPAEAPLAVLRGRHRFRLLVHGTRRSPIQVFLRAMVAAAPRPRGSVQVQIDVDPQSFL</sequence>
<evidence type="ECO:0000259" key="8">
    <source>
        <dbReference type="SMART" id="SM00490"/>
    </source>
</evidence>
<comment type="caution">
    <text evidence="10">The sequence shown here is derived from an EMBL/GenBank/DDBJ whole genome shotgun (WGS) entry which is preliminary data.</text>
</comment>
<dbReference type="GO" id="GO:0006310">
    <property type="term" value="P:DNA recombination"/>
    <property type="evidence" value="ECO:0007669"/>
    <property type="project" value="InterPro"/>
</dbReference>
<keyword evidence="7" id="KW-0238">DNA-binding</keyword>
<feature type="non-terminal residue" evidence="10">
    <location>
        <position position="1"/>
    </location>
</feature>
<evidence type="ECO:0000256" key="6">
    <source>
        <dbReference type="ARBA" id="ARBA00022840"/>
    </source>
</evidence>
<dbReference type="GO" id="GO:0043138">
    <property type="term" value="F:3'-5' DNA helicase activity"/>
    <property type="evidence" value="ECO:0007669"/>
    <property type="project" value="TreeGrafter"/>
</dbReference>
<keyword evidence="2" id="KW-0235">DNA replication</keyword>
<gene>
    <name evidence="10" type="ORF">LCGC14_0501580</name>
</gene>
<evidence type="ECO:0000256" key="4">
    <source>
        <dbReference type="ARBA" id="ARBA00022741"/>
    </source>
</evidence>
<evidence type="ECO:0000256" key="7">
    <source>
        <dbReference type="ARBA" id="ARBA00023125"/>
    </source>
</evidence>
<dbReference type="Pfam" id="PF00206">
    <property type="entry name" value="Lyase_1"/>
    <property type="match status" value="1"/>
</dbReference>
<keyword evidence="1" id="KW-0639">Primosome</keyword>
<keyword evidence="5" id="KW-0862">Zinc</keyword>
<protein>
    <recommendedName>
        <fullName evidence="11">Primosomal protein N</fullName>
    </recommendedName>
</protein>
<dbReference type="Pfam" id="PF18319">
    <property type="entry name" value="Zn_ribbon_PriA"/>
    <property type="match status" value="1"/>
</dbReference>
<keyword evidence="3" id="KW-0479">Metal-binding</keyword>
<dbReference type="InterPro" id="IPR000362">
    <property type="entry name" value="Fumarate_lyase_fam"/>
</dbReference>
<dbReference type="InterPro" id="IPR008948">
    <property type="entry name" value="L-Aspartase-like"/>
</dbReference>
<dbReference type="GO" id="GO:0006269">
    <property type="term" value="P:DNA replication, synthesis of primer"/>
    <property type="evidence" value="ECO:0007669"/>
    <property type="project" value="UniProtKB-KW"/>
</dbReference>
<dbReference type="GO" id="GO:0005524">
    <property type="term" value="F:ATP binding"/>
    <property type="evidence" value="ECO:0007669"/>
    <property type="project" value="UniProtKB-KW"/>
</dbReference>
<evidence type="ECO:0008006" key="11">
    <source>
        <dbReference type="Google" id="ProtNLM"/>
    </source>
</evidence>
<dbReference type="Pfam" id="PF10397">
    <property type="entry name" value="ADSL_C"/>
    <property type="match status" value="1"/>
</dbReference>
<dbReference type="GO" id="GO:0006302">
    <property type="term" value="P:double-strand break repair"/>
    <property type="evidence" value="ECO:0007669"/>
    <property type="project" value="InterPro"/>
</dbReference>
<dbReference type="InterPro" id="IPR001650">
    <property type="entry name" value="Helicase_C-like"/>
</dbReference>
<dbReference type="InterPro" id="IPR019468">
    <property type="entry name" value="AdenyloSucc_lyase_C"/>
</dbReference>
<evidence type="ECO:0000256" key="1">
    <source>
        <dbReference type="ARBA" id="ARBA00022515"/>
    </source>
</evidence>
<name>A0A0F9VCA9_9ZZZZ</name>
<accession>A0A0F9VCA9</accession>
<dbReference type="InterPro" id="IPR027417">
    <property type="entry name" value="P-loop_NTPase"/>
</dbReference>
<dbReference type="PRINTS" id="PR00149">
    <property type="entry name" value="FUMRATELYASE"/>
</dbReference>
<dbReference type="NCBIfam" id="TIGR00595">
    <property type="entry name" value="priA"/>
    <property type="match status" value="1"/>
</dbReference>
<feature type="domain" description="Helicase C-terminal" evidence="8">
    <location>
        <begin position="276"/>
        <end position="372"/>
    </location>
</feature>
<dbReference type="SUPFAM" id="SSF48557">
    <property type="entry name" value="L-aspartase-like"/>
    <property type="match status" value="1"/>
</dbReference>
<keyword evidence="6" id="KW-0067">ATP-binding</keyword>
<dbReference type="PANTHER" id="PTHR30580:SF0">
    <property type="entry name" value="PRIMOSOMAL PROTEIN N"/>
    <property type="match status" value="1"/>
</dbReference>
<reference evidence="10" key="1">
    <citation type="journal article" date="2015" name="Nature">
        <title>Complex archaea that bridge the gap between prokaryotes and eukaryotes.</title>
        <authorList>
            <person name="Spang A."/>
            <person name="Saw J.H."/>
            <person name="Jorgensen S.L."/>
            <person name="Zaremba-Niedzwiedzka K."/>
            <person name="Martijn J."/>
            <person name="Lind A.E."/>
            <person name="van Eijk R."/>
            <person name="Schleper C."/>
            <person name="Guy L."/>
            <person name="Ettema T.J."/>
        </authorList>
    </citation>
    <scope>NUCLEOTIDE SEQUENCE</scope>
</reference>
<evidence type="ECO:0000256" key="3">
    <source>
        <dbReference type="ARBA" id="ARBA00022723"/>
    </source>
</evidence>
<dbReference type="InterPro" id="IPR040498">
    <property type="entry name" value="PriA_CRR"/>
</dbReference>
<evidence type="ECO:0000313" key="10">
    <source>
        <dbReference type="EMBL" id="KKN63438.1"/>
    </source>
</evidence>
<evidence type="ECO:0000259" key="9">
    <source>
        <dbReference type="SMART" id="SM00998"/>
    </source>
</evidence>
<dbReference type="Gene3D" id="1.20.200.10">
    <property type="entry name" value="Fumarase/aspartase (Central domain)"/>
    <property type="match status" value="1"/>
</dbReference>
<dbReference type="InterPro" id="IPR005259">
    <property type="entry name" value="PriA"/>
</dbReference>
<dbReference type="GO" id="GO:0003677">
    <property type="term" value="F:DNA binding"/>
    <property type="evidence" value="ECO:0007669"/>
    <property type="project" value="UniProtKB-KW"/>
</dbReference>
<dbReference type="PROSITE" id="PS00163">
    <property type="entry name" value="FUMARATE_LYASES"/>
    <property type="match status" value="1"/>
</dbReference>
<proteinExistence type="predicted"/>